<keyword evidence="1" id="KW-1133">Transmembrane helix</keyword>
<dbReference type="InterPro" id="IPR029069">
    <property type="entry name" value="HotDog_dom_sf"/>
</dbReference>
<dbReference type="Pfam" id="PF09500">
    <property type="entry name" value="YiiD_C"/>
    <property type="match status" value="1"/>
</dbReference>
<name>A0A5S9NEA6_9GAMM</name>
<dbReference type="EMBL" id="CACSIM010000002">
    <property type="protein sequence ID" value="CAA0094961.1"/>
    <property type="molecule type" value="Genomic_DNA"/>
</dbReference>
<gene>
    <name evidence="3" type="ORF">IHBHHGIJ_01600</name>
    <name evidence="4" type="ORF">KFEGEMFD_01202</name>
</gene>
<dbReference type="InterPro" id="IPR012660">
    <property type="entry name" value="YiiD_C"/>
</dbReference>
<sequence length="148" mass="16341">MNGQALNDFIAAYLPTAQHMQISVENYDGQTLRLHAPLAPSINDKLTAFGGSIYVVAVMACWGMVYMRCVDYGLDPDIVVAEAAIEYLKPVTGDIVASSLPADEKNWEHFFQRFEERGKAKIDLQSEIIVNGEVAVRFKGLYAIVGVK</sequence>
<dbReference type="OrthoDB" id="572024at2"/>
<dbReference type="NCBIfam" id="TIGR02447">
    <property type="entry name" value="yiiD_Cterm"/>
    <property type="match status" value="1"/>
</dbReference>
<accession>A0A5S9NEA6</accession>
<dbReference type="RefSeq" id="WP_159268257.1">
    <property type="nucleotide sequence ID" value="NZ_CACSIK010000001.1"/>
</dbReference>
<keyword evidence="5" id="KW-1185">Reference proteome</keyword>
<keyword evidence="1" id="KW-0812">Transmembrane</keyword>
<dbReference type="SUPFAM" id="SSF54637">
    <property type="entry name" value="Thioesterase/thiol ester dehydrase-isomerase"/>
    <property type="match status" value="1"/>
</dbReference>
<evidence type="ECO:0000313" key="4">
    <source>
        <dbReference type="EMBL" id="CAA0094961.1"/>
    </source>
</evidence>
<organism evidence="3 5">
    <name type="scientific">Zhongshania aliphaticivorans</name>
    <dbReference type="NCBI Taxonomy" id="1470434"/>
    <lineage>
        <taxon>Bacteria</taxon>
        <taxon>Pseudomonadati</taxon>
        <taxon>Pseudomonadota</taxon>
        <taxon>Gammaproteobacteria</taxon>
        <taxon>Cellvibrionales</taxon>
        <taxon>Spongiibacteraceae</taxon>
        <taxon>Zhongshania</taxon>
    </lineage>
</organism>
<dbReference type="Proteomes" id="UP000439591">
    <property type="component" value="Unassembled WGS sequence"/>
</dbReference>
<reference evidence="5 6" key="1">
    <citation type="submission" date="2019-11" db="EMBL/GenBank/DDBJ databases">
        <authorList>
            <person name="Holert J."/>
        </authorList>
    </citation>
    <scope>NUCLEOTIDE SEQUENCE [LARGE SCALE GENOMIC DNA]</scope>
    <source>
        <strain evidence="4">BC3_2A</strain>
        <strain evidence="3">SB11_1A</strain>
    </source>
</reference>
<proteinExistence type="predicted"/>
<feature type="domain" description="Thioesterase putative" evidence="2">
    <location>
        <begin position="4"/>
        <end position="144"/>
    </location>
</feature>
<protein>
    <recommendedName>
        <fullName evidence="2">Thioesterase putative domain-containing protein</fullName>
    </recommendedName>
</protein>
<keyword evidence="1" id="KW-0472">Membrane</keyword>
<evidence type="ECO:0000256" key="1">
    <source>
        <dbReference type="SAM" id="Phobius"/>
    </source>
</evidence>
<evidence type="ECO:0000313" key="6">
    <source>
        <dbReference type="Proteomes" id="UP000439591"/>
    </source>
</evidence>
<dbReference type="AlphaFoldDB" id="A0A5S9NEA6"/>
<evidence type="ECO:0000313" key="5">
    <source>
        <dbReference type="Proteomes" id="UP000435877"/>
    </source>
</evidence>
<dbReference type="Gene3D" id="3.10.129.10">
    <property type="entry name" value="Hotdog Thioesterase"/>
    <property type="match status" value="1"/>
</dbReference>
<evidence type="ECO:0000313" key="3">
    <source>
        <dbReference type="EMBL" id="CAA0088708.1"/>
    </source>
</evidence>
<dbReference type="EMBL" id="CACSIK010000001">
    <property type="protein sequence ID" value="CAA0088708.1"/>
    <property type="molecule type" value="Genomic_DNA"/>
</dbReference>
<feature type="transmembrane region" description="Helical" evidence="1">
    <location>
        <begin position="46"/>
        <end position="66"/>
    </location>
</feature>
<evidence type="ECO:0000259" key="2">
    <source>
        <dbReference type="Pfam" id="PF09500"/>
    </source>
</evidence>
<dbReference type="Proteomes" id="UP000435877">
    <property type="component" value="Unassembled WGS sequence"/>
</dbReference>